<dbReference type="SUPFAM" id="SSF54106">
    <property type="entry name" value="LysM domain"/>
    <property type="match status" value="1"/>
</dbReference>
<dbReference type="STRING" id="6526.A0A2C9LZY3"/>
<feature type="region of interest" description="Disordered" evidence="1">
    <location>
        <begin position="209"/>
        <end position="250"/>
    </location>
</feature>
<evidence type="ECO:0000313" key="3">
    <source>
        <dbReference type="EnsemblMetazoa" id="BGLB036929-PC"/>
    </source>
</evidence>
<feature type="domain" description="LysM" evidence="2">
    <location>
        <begin position="45"/>
        <end position="89"/>
    </location>
</feature>
<organism evidence="3 4">
    <name type="scientific">Biomphalaria glabrata</name>
    <name type="common">Bloodfluke planorb</name>
    <name type="synonym">Freshwater snail</name>
    <dbReference type="NCBI Taxonomy" id="6526"/>
    <lineage>
        <taxon>Eukaryota</taxon>
        <taxon>Metazoa</taxon>
        <taxon>Spiralia</taxon>
        <taxon>Lophotrochozoa</taxon>
        <taxon>Mollusca</taxon>
        <taxon>Gastropoda</taxon>
        <taxon>Heterobranchia</taxon>
        <taxon>Euthyneura</taxon>
        <taxon>Panpulmonata</taxon>
        <taxon>Hygrophila</taxon>
        <taxon>Lymnaeoidea</taxon>
        <taxon>Planorbidae</taxon>
        <taxon>Biomphalaria</taxon>
    </lineage>
</organism>
<gene>
    <name evidence="3" type="primary">106056001</name>
</gene>
<dbReference type="InterPro" id="IPR036779">
    <property type="entry name" value="LysM_dom_sf"/>
</dbReference>
<accession>A0A2C9LZY3</accession>
<evidence type="ECO:0000259" key="2">
    <source>
        <dbReference type="PROSITE" id="PS51782"/>
    </source>
</evidence>
<evidence type="ECO:0000313" key="4">
    <source>
        <dbReference type="Proteomes" id="UP000076420"/>
    </source>
</evidence>
<dbReference type="Pfam" id="PF01476">
    <property type="entry name" value="LysM"/>
    <property type="match status" value="1"/>
</dbReference>
<feature type="compositionally biased region" description="Low complexity" evidence="1">
    <location>
        <begin position="129"/>
        <end position="147"/>
    </location>
</feature>
<proteinExistence type="predicted"/>
<feature type="compositionally biased region" description="Acidic residues" evidence="1">
    <location>
        <begin position="1"/>
        <end position="11"/>
    </location>
</feature>
<name>A0A2C9LZY3_BIOGL</name>
<dbReference type="RefSeq" id="XP_013067988.2">
    <property type="nucleotide sequence ID" value="XM_013212534.2"/>
</dbReference>
<feature type="compositionally biased region" description="Low complexity" evidence="1">
    <location>
        <begin position="217"/>
        <end position="235"/>
    </location>
</feature>
<dbReference type="OrthoDB" id="2107166at2759"/>
<dbReference type="PANTHER" id="PTHR20932:SF8">
    <property type="entry name" value="LD22649P"/>
    <property type="match status" value="1"/>
</dbReference>
<reference evidence="3" key="1">
    <citation type="submission" date="2020-05" db="UniProtKB">
        <authorList>
            <consortium name="EnsemblMetazoa"/>
        </authorList>
    </citation>
    <scope>IDENTIFICATION</scope>
    <source>
        <strain evidence="3">BB02</strain>
    </source>
</reference>
<sequence>MAADYSSEDEERQGLTSSFRTQMGYGTAPSTAIIKKSAPVTRKFIYRKVNRTDTLMGIALKYGVTVGDLKRENKLWNSDHLFLREHLLIPLTAENENALDEDNDTIVVYNGTTVVKASTSSPSASQPHLPNGSSNSDSLPSSSSSRSASKKSSRSQSNGSDPDAIESAAEPKTNASEFFNKYDNSIARLKGDVAKLGKNAANLNGIIDANPLALPPRKSSSSSSRRGSNSSTSSASERRGRFLSEEDVNSSPVLMIRSRTNNKQVKTAIENLEQVNDDIFEL</sequence>
<dbReference type="AlphaFoldDB" id="A0A2C9LZY3"/>
<dbReference type="Proteomes" id="UP000076420">
    <property type="component" value="Unassembled WGS sequence"/>
</dbReference>
<dbReference type="VEuPathDB" id="VectorBase:BGLAX_048856"/>
<dbReference type="InterPro" id="IPR018392">
    <property type="entry name" value="LysM"/>
</dbReference>
<dbReference type="Gene3D" id="3.10.350.10">
    <property type="entry name" value="LysM domain"/>
    <property type="match status" value="1"/>
</dbReference>
<dbReference type="VEuPathDB" id="VectorBase:BGLB036929"/>
<dbReference type="EnsemblMetazoa" id="BGLB036929-RC">
    <property type="protein sequence ID" value="BGLB036929-PC"/>
    <property type="gene ID" value="BGLB036929"/>
</dbReference>
<dbReference type="CDD" id="cd00118">
    <property type="entry name" value="LysM"/>
    <property type="match status" value="1"/>
</dbReference>
<dbReference type="PROSITE" id="PS51782">
    <property type="entry name" value="LYSM"/>
    <property type="match status" value="1"/>
</dbReference>
<dbReference type="InterPro" id="IPR045030">
    <property type="entry name" value="LYSM1-4"/>
</dbReference>
<dbReference type="PANTHER" id="PTHR20932">
    <property type="entry name" value="LYSM AND PUTATIVE PEPTIDOGLYCAN-BINDING DOMAIN-CONTAINING PROTEIN"/>
    <property type="match status" value="1"/>
</dbReference>
<protein>
    <recommendedName>
        <fullName evidence="2">LysM domain-containing protein</fullName>
    </recommendedName>
</protein>
<dbReference type="KEGG" id="bgt:106056001"/>
<dbReference type="SMART" id="SM00257">
    <property type="entry name" value="LysM"/>
    <property type="match status" value="1"/>
</dbReference>
<feature type="compositionally biased region" description="Polar residues" evidence="1">
    <location>
        <begin position="117"/>
        <end position="128"/>
    </location>
</feature>
<feature type="region of interest" description="Disordered" evidence="1">
    <location>
        <begin position="117"/>
        <end position="172"/>
    </location>
</feature>
<evidence type="ECO:0000256" key="1">
    <source>
        <dbReference type="SAM" id="MobiDB-lite"/>
    </source>
</evidence>
<feature type="region of interest" description="Disordered" evidence="1">
    <location>
        <begin position="1"/>
        <end position="21"/>
    </location>
</feature>